<dbReference type="InterPro" id="IPR036047">
    <property type="entry name" value="F-box-like_dom_sf"/>
</dbReference>
<name>A0A2G9GXS7_9LAMI</name>
<dbReference type="SUPFAM" id="SSF81383">
    <property type="entry name" value="F-box domain"/>
    <property type="match status" value="1"/>
</dbReference>
<sequence>MDRTREHLPRDLIFYQILPKLPIKSLLRFTSACRTWLSTIKSPHFIAAHHHNLNLSENKVEYILIFDKHSCTILSNDASTKLAKIDFPFTLNFNRPPQSCNGLVLLSHRRTITDFNHDHTLWNPSLRKSKTLDAKIFAQRDVNVGTLWSSLFHHVFYGLGYHEPTKDHRVVRVRYTLNPSPPRDISDFPTEVDVYSVSTDSWHGVDSKPSLYIGLYYHISVFVRGSLHWFGRQKVNEDGDYYKSLLLFDFGQECFREMEMPEHFHHLRYPKVAVLTEFEGTLAAFTAKAGVEWDENGTYLWVMTEYGVAESWTRKLAFRVEVPWPWPTGCTQSAECEDHEKMHKILFGIGSGQSVKVFEGNRSYGNAVVVCKESFALLEA</sequence>
<protein>
    <recommendedName>
        <fullName evidence="1">F-box associated beta-propeller type 1 domain-containing protein</fullName>
    </recommendedName>
</protein>
<dbReference type="InterPro" id="IPR050796">
    <property type="entry name" value="SCF_F-box_component"/>
</dbReference>
<keyword evidence="3" id="KW-1185">Reference proteome</keyword>
<dbReference type="PANTHER" id="PTHR31672:SF13">
    <property type="entry name" value="F-BOX PROTEIN CPR30-LIKE"/>
    <property type="match status" value="1"/>
</dbReference>
<dbReference type="OrthoDB" id="1023042at2759"/>
<evidence type="ECO:0000313" key="2">
    <source>
        <dbReference type="EMBL" id="PIN10062.1"/>
    </source>
</evidence>
<dbReference type="InterPro" id="IPR006527">
    <property type="entry name" value="F-box-assoc_dom_typ1"/>
</dbReference>
<comment type="caution">
    <text evidence="2">The sequence shown here is derived from an EMBL/GenBank/DDBJ whole genome shotgun (WGS) entry which is preliminary data.</text>
</comment>
<accession>A0A2G9GXS7</accession>
<organism evidence="2 3">
    <name type="scientific">Handroanthus impetiginosus</name>
    <dbReference type="NCBI Taxonomy" id="429701"/>
    <lineage>
        <taxon>Eukaryota</taxon>
        <taxon>Viridiplantae</taxon>
        <taxon>Streptophyta</taxon>
        <taxon>Embryophyta</taxon>
        <taxon>Tracheophyta</taxon>
        <taxon>Spermatophyta</taxon>
        <taxon>Magnoliopsida</taxon>
        <taxon>eudicotyledons</taxon>
        <taxon>Gunneridae</taxon>
        <taxon>Pentapetalae</taxon>
        <taxon>asterids</taxon>
        <taxon>lamiids</taxon>
        <taxon>Lamiales</taxon>
        <taxon>Bignoniaceae</taxon>
        <taxon>Crescentiina</taxon>
        <taxon>Tabebuia alliance</taxon>
        <taxon>Handroanthus</taxon>
    </lineage>
</organism>
<evidence type="ECO:0000259" key="1">
    <source>
        <dbReference type="Pfam" id="PF07734"/>
    </source>
</evidence>
<dbReference type="Proteomes" id="UP000231279">
    <property type="component" value="Unassembled WGS sequence"/>
</dbReference>
<dbReference type="STRING" id="429701.A0A2G9GXS7"/>
<gene>
    <name evidence="2" type="ORF">CDL12_17353</name>
</gene>
<evidence type="ECO:0000313" key="3">
    <source>
        <dbReference type="Proteomes" id="UP000231279"/>
    </source>
</evidence>
<dbReference type="PANTHER" id="PTHR31672">
    <property type="entry name" value="BNACNNG10540D PROTEIN"/>
    <property type="match status" value="1"/>
</dbReference>
<dbReference type="InterPro" id="IPR015915">
    <property type="entry name" value="Kelch-typ_b-propeller"/>
</dbReference>
<reference evidence="3" key="1">
    <citation type="journal article" date="2018" name="Gigascience">
        <title>Genome assembly of the Pink Ipe (Handroanthus impetiginosus, Bignoniaceae), a highly valued, ecologically keystone Neotropical timber forest tree.</title>
        <authorList>
            <person name="Silva-Junior O.B."/>
            <person name="Grattapaglia D."/>
            <person name="Novaes E."/>
            <person name="Collevatti R.G."/>
        </authorList>
    </citation>
    <scope>NUCLEOTIDE SEQUENCE [LARGE SCALE GENOMIC DNA]</scope>
    <source>
        <strain evidence="3">cv. UFG-1</strain>
    </source>
</reference>
<dbReference type="Pfam" id="PF07734">
    <property type="entry name" value="FBA_1"/>
    <property type="match status" value="1"/>
</dbReference>
<dbReference type="InterPro" id="IPR017451">
    <property type="entry name" value="F-box-assoc_interact_dom"/>
</dbReference>
<dbReference type="SUPFAM" id="SSF117281">
    <property type="entry name" value="Kelch motif"/>
    <property type="match status" value="1"/>
</dbReference>
<dbReference type="NCBIfam" id="TIGR01640">
    <property type="entry name" value="F_box_assoc_1"/>
    <property type="match status" value="1"/>
</dbReference>
<feature type="domain" description="F-box associated beta-propeller type 1" evidence="1">
    <location>
        <begin position="99"/>
        <end position="321"/>
    </location>
</feature>
<dbReference type="AlphaFoldDB" id="A0A2G9GXS7"/>
<proteinExistence type="predicted"/>
<dbReference type="EMBL" id="NKXS01003334">
    <property type="protein sequence ID" value="PIN10062.1"/>
    <property type="molecule type" value="Genomic_DNA"/>
</dbReference>